<dbReference type="SUPFAM" id="SSF55811">
    <property type="entry name" value="Nudix"/>
    <property type="match status" value="1"/>
</dbReference>
<dbReference type="CDD" id="cd18888">
    <property type="entry name" value="NUDIX_ADPRase_Nudt5"/>
    <property type="match status" value="1"/>
</dbReference>
<organism evidence="4 5">
    <name type="scientific">Trametes coccinea (strain BRFM310)</name>
    <name type="common">Pycnoporus coccineus</name>
    <dbReference type="NCBI Taxonomy" id="1353009"/>
    <lineage>
        <taxon>Eukaryota</taxon>
        <taxon>Fungi</taxon>
        <taxon>Dikarya</taxon>
        <taxon>Basidiomycota</taxon>
        <taxon>Agaricomycotina</taxon>
        <taxon>Agaricomycetes</taxon>
        <taxon>Polyporales</taxon>
        <taxon>Polyporaceae</taxon>
        <taxon>Trametes</taxon>
    </lineage>
</organism>
<keyword evidence="1 2" id="KW-0378">Hydrolase</keyword>
<dbReference type="Gene3D" id="3.90.79.10">
    <property type="entry name" value="Nucleoside Triphosphate Pyrophosphohydrolase"/>
    <property type="match status" value="1"/>
</dbReference>
<dbReference type="InterPro" id="IPR020476">
    <property type="entry name" value="Nudix_hydrolase"/>
</dbReference>
<dbReference type="InterPro" id="IPR015797">
    <property type="entry name" value="NUDIX_hydrolase-like_dom_sf"/>
</dbReference>
<feature type="domain" description="Nudix hydrolase" evidence="3">
    <location>
        <begin position="48"/>
        <end position="188"/>
    </location>
</feature>
<evidence type="ECO:0000313" key="5">
    <source>
        <dbReference type="Proteomes" id="UP000193067"/>
    </source>
</evidence>
<dbReference type="InterPro" id="IPR020084">
    <property type="entry name" value="NUDIX_hydrolase_CS"/>
</dbReference>
<proteinExistence type="inferred from homology"/>
<dbReference type="PRINTS" id="PR00502">
    <property type="entry name" value="NUDIXFAMILY"/>
</dbReference>
<evidence type="ECO:0000256" key="2">
    <source>
        <dbReference type="RuleBase" id="RU003476"/>
    </source>
</evidence>
<evidence type="ECO:0000259" key="3">
    <source>
        <dbReference type="PROSITE" id="PS51462"/>
    </source>
</evidence>
<name>A0A1Y2INR0_TRAC3</name>
<dbReference type="PROSITE" id="PS51462">
    <property type="entry name" value="NUDIX"/>
    <property type="match status" value="1"/>
</dbReference>
<dbReference type="OrthoDB" id="10249920at2759"/>
<dbReference type="PANTHER" id="PTHR11839:SF1">
    <property type="entry name" value="ADP-SUGAR PYROPHOSPHATASE"/>
    <property type="match status" value="1"/>
</dbReference>
<dbReference type="PANTHER" id="PTHR11839">
    <property type="entry name" value="UDP/ADP-SUGAR PYROPHOSPHATASE"/>
    <property type="match status" value="1"/>
</dbReference>
<keyword evidence="5" id="KW-1185">Reference proteome</keyword>
<dbReference type="GO" id="GO:0005634">
    <property type="term" value="C:nucleus"/>
    <property type="evidence" value="ECO:0007669"/>
    <property type="project" value="TreeGrafter"/>
</dbReference>
<dbReference type="AlphaFoldDB" id="A0A1Y2INR0"/>
<dbReference type="Proteomes" id="UP000193067">
    <property type="component" value="Unassembled WGS sequence"/>
</dbReference>
<dbReference type="GO" id="GO:0019693">
    <property type="term" value="P:ribose phosphate metabolic process"/>
    <property type="evidence" value="ECO:0007669"/>
    <property type="project" value="TreeGrafter"/>
</dbReference>
<dbReference type="Pfam" id="PF00293">
    <property type="entry name" value="NUDIX"/>
    <property type="match status" value="1"/>
</dbReference>
<dbReference type="GO" id="GO:0047631">
    <property type="term" value="F:ADP-ribose diphosphatase activity"/>
    <property type="evidence" value="ECO:0007669"/>
    <property type="project" value="TreeGrafter"/>
</dbReference>
<comment type="similarity">
    <text evidence="2">Belongs to the Nudix hydrolase family.</text>
</comment>
<evidence type="ECO:0000256" key="1">
    <source>
        <dbReference type="ARBA" id="ARBA00022801"/>
    </source>
</evidence>
<protein>
    <recommendedName>
        <fullName evidence="3">Nudix hydrolase domain-containing protein</fullName>
    </recommendedName>
</protein>
<dbReference type="STRING" id="1353009.A0A1Y2INR0"/>
<dbReference type="InterPro" id="IPR000086">
    <property type="entry name" value="NUDIX_hydrolase_dom"/>
</dbReference>
<dbReference type="GO" id="GO:0006753">
    <property type="term" value="P:nucleoside phosphate metabolic process"/>
    <property type="evidence" value="ECO:0007669"/>
    <property type="project" value="TreeGrafter"/>
</dbReference>
<evidence type="ECO:0000313" key="4">
    <source>
        <dbReference type="EMBL" id="OSD02755.1"/>
    </source>
</evidence>
<accession>A0A1Y2INR0</accession>
<dbReference type="EMBL" id="KZ084103">
    <property type="protein sequence ID" value="OSD02755.1"/>
    <property type="molecule type" value="Genomic_DNA"/>
</dbReference>
<dbReference type="PROSITE" id="PS00893">
    <property type="entry name" value="NUDIX_BOX"/>
    <property type="match status" value="1"/>
</dbReference>
<gene>
    <name evidence="4" type="ORF">PYCCODRAFT_1435038</name>
</gene>
<sequence length="207" mass="23196">MPESKVVAVEELASSEAKWVKLKKCRYQDPTGKERLWEFAERPTRSSSGIDAVAILALLRSETGKFPPSTIIIEQFRAPVDRYVVELPAGLISEGETPEETAIRELEEETGFKASGVVQTSPLLVCDPGMTNANMKLVTVDVPFPENLEMPEQKLDPGEFIQARIVEIAKLRAELKEYERKGFVIDARLDHFASGFELAEKLRESKM</sequence>
<reference evidence="4 5" key="1">
    <citation type="journal article" date="2015" name="Biotechnol. Biofuels">
        <title>Enhanced degradation of softwood versus hardwood by the white-rot fungus Pycnoporus coccineus.</title>
        <authorList>
            <person name="Couturier M."/>
            <person name="Navarro D."/>
            <person name="Chevret D."/>
            <person name="Henrissat B."/>
            <person name="Piumi F."/>
            <person name="Ruiz-Duenas F.J."/>
            <person name="Martinez A.T."/>
            <person name="Grigoriev I.V."/>
            <person name="Riley R."/>
            <person name="Lipzen A."/>
            <person name="Berrin J.G."/>
            <person name="Master E.R."/>
            <person name="Rosso M.N."/>
        </authorList>
    </citation>
    <scope>NUCLEOTIDE SEQUENCE [LARGE SCALE GENOMIC DNA]</scope>
    <source>
        <strain evidence="4 5">BRFM310</strain>
    </source>
</reference>